<dbReference type="InterPro" id="IPR021858">
    <property type="entry name" value="Fun_TF"/>
</dbReference>
<evidence type="ECO:0008006" key="3">
    <source>
        <dbReference type="Google" id="ProtNLM"/>
    </source>
</evidence>
<protein>
    <recommendedName>
        <fullName evidence="3">Transcription factor domain-containing protein</fullName>
    </recommendedName>
</protein>
<name>A0AAN8A4B1_9PEZI</name>
<proteinExistence type="predicted"/>
<organism evidence="1 2">
    <name type="scientific">Elasticomyces elasticus</name>
    <dbReference type="NCBI Taxonomy" id="574655"/>
    <lineage>
        <taxon>Eukaryota</taxon>
        <taxon>Fungi</taxon>
        <taxon>Dikarya</taxon>
        <taxon>Ascomycota</taxon>
        <taxon>Pezizomycotina</taxon>
        <taxon>Dothideomycetes</taxon>
        <taxon>Dothideomycetidae</taxon>
        <taxon>Mycosphaerellales</taxon>
        <taxon>Teratosphaeriaceae</taxon>
        <taxon>Elasticomyces</taxon>
    </lineage>
</organism>
<dbReference type="EMBL" id="JAVRQU010000005">
    <property type="protein sequence ID" value="KAK5703233.1"/>
    <property type="molecule type" value="Genomic_DNA"/>
</dbReference>
<sequence length="478" mass="53251">MDVDHTLTLTKGAAAFSGKQCLTYPTKDKTTIVTNTSRNGPKVLAIAQRLPPSFSQPSHVARLGSSQREAFARDLNYARYKVWPKHLNDGDIKKWTVEFYYHPVVAHASQYAVAVHQDLLDNRVSKSSSAEALAHKVCALRLIRTMLSSGTSSDRVHASFSVGLLATHELNDEMMKAMHESNPLPFDALMPPPRELRVLSQLGLMPSHAEAFRFLLGGGMDARHVKNTGQFETWALADLWYSSKDYTAPTCPSPWRVDVSHFSPDPGADVPGVESAQGRGFFAEVSFGLTARALAVLTRLAALNQKMAALASTKGPRHPTWSPHHHAFMVTLNALQHQLLSLPPWDSLEIQERCDSSQEVYECCRLTAVIYSNAALLALAPHTGWHTKLAHTLRLLLEKHEFNSWSGQLSAMLTWSLVVGALAAYRSHDREFFEVALRKQVKKMQLKSWVLLEEVLTNFIWSKKACQHGGAMLWLSIK</sequence>
<accession>A0AAN8A4B1</accession>
<evidence type="ECO:0000313" key="2">
    <source>
        <dbReference type="Proteomes" id="UP001310594"/>
    </source>
</evidence>
<gene>
    <name evidence="1" type="ORF">LTR97_004182</name>
</gene>
<dbReference type="AlphaFoldDB" id="A0AAN8A4B1"/>
<dbReference type="Proteomes" id="UP001310594">
    <property type="component" value="Unassembled WGS sequence"/>
</dbReference>
<evidence type="ECO:0000313" key="1">
    <source>
        <dbReference type="EMBL" id="KAK5703233.1"/>
    </source>
</evidence>
<dbReference type="Pfam" id="PF11951">
    <property type="entry name" value="Fungal_trans_2"/>
    <property type="match status" value="1"/>
</dbReference>
<reference evidence="1" key="1">
    <citation type="submission" date="2023-08" db="EMBL/GenBank/DDBJ databases">
        <title>Black Yeasts Isolated from many extreme environments.</title>
        <authorList>
            <person name="Coleine C."/>
            <person name="Stajich J.E."/>
            <person name="Selbmann L."/>
        </authorList>
    </citation>
    <scope>NUCLEOTIDE SEQUENCE</scope>
    <source>
        <strain evidence="1">CCFEE 5810</strain>
    </source>
</reference>
<comment type="caution">
    <text evidence="1">The sequence shown here is derived from an EMBL/GenBank/DDBJ whole genome shotgun (WGS) entry which is preliminary data.</text>
</comment>
<dbReference type="PANTHER" id="PTHR37540">
    <property type="entry name" value="TRANSCRIPTION FACTOR (ACR-2), PUTATIVE-RELATED-RELATED"/>
    <property type="match status" value="1"/>
</dbReference>
<dbReference type="PANTHER" id="PTHR37540:SF5">
    <property type="entry name" value="TRANSCRIPTION FACTOR DOMAIN-CONTAINING PROTEIN"/>
    <property type="match status" value="1"/>
</dbReference>